<feature type="binding site" evidence="7">
    <location>
        <position position="16"/>
    </location>
    <ligand>
        <name>Mg(2+)</name>
        <dbReference type="ChEBI" id="CHEBI:18420"/>
    </ligand>
</feature>
<comment type="similarity">
    <text evidence="2">Belongs to the KdsC family.</text>
</comment>
<dbReference type="NCBIfam" id="TIGR01670">
    <property type="entry name" value="KdsC-phosphatas"/>
    <property type="match status" value="1"/>
</dbReference>
<dbReference type="OrthoDB" id="9805604at2"/>
<dbReference type="SUPFAM" id="SSF56784">
    <property type="entry name" value="HAD-like"/>
    <property type="match status" value="1"/>
</dbReference>
<keyword evidence="5" id="KW-0378">Hydrolase</keyword>
<dbReference type="GO" id="GO:0046872">
    <property type="term" value="F:metal ion binding"/>
    <property type="evidence" value="ECO:0007669"/>
    <property type="project" value="UniProtKB-KW"/>
</dbReference>
<evidence type="ECO:0000313" key="8">
    <source>
        <dbReference type="EMBL" id="QEE27582.1"/>
    </source>
</evidence>
<sequence length="197" mass="21107">MTATERASRIKILVFDVDGVLTDGTLWFIPTGKDANGQPVAVETKGFSAHDGLGIAIGRTAGLKVAIVTKRQSDTVAVRMRDLKIDYVYQGQHFKMRAVQEICAKEGITLDEVAYVGDDVIDLPVMNHVGFAIAVANARPQVKQMAHWTTANLPGYGAGRDAIEFILEAQGKLASAMATYLDEANEGKVADIGQGGM</sequence>
<keyword evidence="6 7" id="KW-0460">Magnesium</keyword>
<dbReference type="Pfam" id="PF08282">
    <property type="entry name" value="Hydrolase_3"/>
    <property type="match status" value="1"/>
</dbReference>
<dbReference type="EMBL" id="CP042806">
    <property type="protein sequence ID" value="QEE27582.1"/>
    <property type="molecule type" value="Genomic_DNA"/>
</dbReference>
<organism evidence="8 9">
    <name type="scientific">Terriglobus albidus</name>
    <dbReference type="NCBI Taxonomy" id="1592106"/>
    <lineage>
        <taxon>Bacteria</taxon>
        <taxon>Pseudomonadati</taxon>
        <taxon>Acidobacteriota</taxon>
        <taxon>Terriglobia</taxon>
        <taxon>Terriglobales</taxon>
        <taxon>Acidobacteriaceae</taxon>
        <taxon>Terriglobus</taxon>
    </lineage>
</organism>
<feature type="binding site" evidence="7">
    <location>
        <position position="118"/>
    </location>
    <ligand>
        <name>Mg(2+)</name>
        <dbReference type="ChEBI" id="CHEBI:18420"/>
    </ligand>
</feature>
<evidence type="ECO:0000256" key="1">
    <source>
        <dbReference type="ARBA" id="ARBA00001946"/>
    </source>
</evidence>
<evidence type="ECO:0000256" key="5">
    <source>
        <dbReference type="ARBA" id="ARBA00022801"/>
    </source>
</evidence>
<keyword evidence="4 7" id="KW-0479">Metal-binding</keyword>
<dbReference type="FunFam" id="3.40.50.1000:FF:000029">
    <property type="entry name" value="3-deoxy-D-manno-octulosonate 8-phosphate phosphatase KdsC"/>
    <property type="match status" value="1"/>
</dbReference>
<accession>A0A5B9E5R1</accession>
<dbReference type="Proteomes" id="UP000321820">
    <property type="component" value="Chromosome"/>
</dbReference>
<dbReference type="SFLD" id="SFLDG01138">
    <property type="entry name" value="C1.6.2:_Deoxy-d-mannose-octulo"/>
    <property type="match status" value="1"/>
</dbReference>
<proteinExistence type="inferred from homology"/>
<evidence type="ECO:0000256" key="6">
    <source>
        <dbReference type="ARBA" id="ARBA00022842"/>
    </source>
</evidence>
<dbReference type="PANTHER" id="PTHR21485">
    <property type="entry name" value="HAD SUPERFAMILY MEMBERS CMAS AND KDSC"/>
    <property type="match status" value="1"/>
</dbReference>
<dbReference type="Gene3D" id="3.40.50.1000">
    <property type="entry name" value="HAD superfamily/HAD-like"/>
    <property type="match status" value="1"/>
</dbReference>
<protein>
    <submittedName>
        <fullName evidence="8">Phosphatase</fullName>
    </submittedName>
</protein>
<reference evidence="8 9" key="1">
    <citation type="submission" date="2019-08" db="EMBL/GenBank/DDBJ databases">
        <title>Complete genome sequence of Terriglobus albidus strain ORNL.</title>
        <authorList>
            <person name="Podar M."/>
        </authorList>
    </citation>
    <scope>NUCLEOTIDE SEQUENCE [LARGE SCALE GENOMIC DNA]</scope>
    <source>
        <strain evidence="8 9">ORNL</strain>
    </source>
</reference>
<dbReference type="InterPro" id="IPR050793">
    <property type="entry name" value="CMP-NeuNAc_synthase"/>
</dbReference>
<evidence type="ECO:0000313" key="9">
    <source>
        <dbReference type="Proteomes" id="UP000321820"/>
    </source>
</evidence>
<evidence type="ECO:0000256" key="7">
    <source>
        <dbReference type="PIRSR" id="PIRSR006118-2"/>
    </source>
</evidence>
<name>A0A5B9E5R1_9BACT</name>
<evidence type="ECO:0000256" key="3">
    <source>
        <dbReference type="ARBA" id="ARBA00011881"/>
    </source>
</evidence>
<dbReference type="GO" id="GO:0016788">
    <property type="term" value="F:hydrolase activity, acting on ester bonds"/>
    <property type="evidence" value="ECO:0007669"/>
    <property type="project" value="InterPro"/>
</dbReference>
<dbReference type="SFLD" id="SFLDS00003">
    <property type="entry name" value="Haloacid_Dehalogenase"/>
    <property type="match status" value="1"/>
</dbReference>
<dbReference type="KEGG" id="talb:FTW19_05930"/>
<feature type="binding site" evidence="7">
    <location>
        <position position="18"/>
    </location>
    <ligand>
        <name>substrate</name>
    </ligand>
</feature>
<dbReference type="InterPro" id="IPR010023">
    <property type="entry name" value="KdsC_fam"/>
</dbReference>
<dbReference type="SFLD" id="SFLDG01136">
    <property type="entry name" value="C1.6:_Phosphoserine_Phosphatas"/>
    <property type="match status" value="1"/>
</dbReference>
<dbReference type="PIRSF" id="PIRSF006118">
    <property type="entry name" value="KDO8-P_Ptase"/>
    <property type="match status" value="1"/>
</dbReference>
<dbReference type="InterPro" id="IPR023214">
    <property type="entry name" value="HAD_sf"/>
</dbReference>
<dbReference type="AlphaFoldDB" id="A0A5B9E5R1"/>
<evidence type="ECO:0000256" key="4">
    <source>
        <dbReference type="ARBA" id="ARBA00022723"/>
    </source>
</evidence>
<dbReference type="PANTHER" id="PTHR21485:SF3">
    <property type="entry name" value="N-ACYLNEURAMINATE CYTIDYLYLTRANSFERASE"/>
    <property type="match status" value="1"/>
</dbReference>
<comment type="subunit">
    <text evidence="3">Homotetramer.</text>
</comment>
<gene>
    <name evidence="8" type="ORF">FTW19_05930</name>
</gene>
<dbReference type="GO" id="GO:0008781">
    <property type="term" value="F:N-acylneuraminate cytidylyltransferase activity"/>
    <property type="evidence" value="ECO:0007669"/>
    <property type="project" value="TreeGrafter"/>
</dbReference>
<keyword evidence="9" id="KW-1185">Reference proteome</keyword>
<evidence type="ECO:0000256" key="2">
    <source>
        <dbReference type="ARBA" id="ARBA00005893"/>
    </source>
</evidence>
<dbReference type="InterPro" id="IPR036412">
    <property type="entry name" value="HAD-like_sf"/>
</dbReference>
<dbReference type="RefSeq" id="WP_147646773.1">
    <property type="nucleotide sequence ID" value="NZ_CP042806.1"/>
</dbReference>
<comment type="cofactor">
    <cofactor evidence="1 7">
        <name>Mg(2+)</name>
        <dbReference type="ChEBI" id="CHEBI:18420"/>
    </cofactor>
</comment>